<evidence type="ECO:0000256" key="1">
    <source>
        <dbReference type="ARBA" id="ARBA00005354"/>
    </source>
</evidence>
<dbReference type="FunFam" id="3.30.200.20:FF:000101">
    <property type="entry name" value="CDPK-related kinase 1"/>
    <property type="match status" value="1"/>
</dbReference>
<keyword evidence="6 11" id="KW-0547">Nucleotide-binding</keyword>
<feature type="domain" description="Protein kinase" evidence="13">
    <location>
        <begin position="123"/>
        <end position="385"/>
    </location>
</feature>
<dbReference type="Gene3D" id="3.30.200.20">
    <property type="entry name" value="Phosphorylase Kinase, domain 1"/>
    <property type="match status" value="1"/>
</dbReference>
<comment type="catalytic activity">
    <reaction evidence="10">
        <text>L-seryl-[protein] + ATP = O-phospho-L-seryl-[protein] + ADP + H(+)</text>
        <dbReference type="Rhea" id="RHEA:17989"/>
        <dbReference type="Rhea" id="RHEA-COMP:9863"/>
        <dbReference type="Rhea" id="RHEA-COMP:11604"/>
        <dbReference type="ChEBI" id="CHEBI:15378"/>
        <dbReference type="ChEBI" id="CHEBI:29999"/>
        <dbReference type="ChEBI" id="CHEBI:30616"/>
        <dbReference type="ChEBI" id="CHEBI:83421"/>
        <dbReference type="ChEBI" id="CHEBI:456216"/>
        <dbReference type="EC" id="2.7.11.1"/>
    </reaction>
</comment>
<dbReference type="FunFam" id="1.10.510.10:FF:001294">
    <property type="entry name" value="CDPK-related kinase 3"/>
    <property type="match status" value="1"/>
</dbReference>
<keyword evidence="5" id="KW-0677">Repeat</keyword>
<evidence type="ECO:0000256" key="3">
    <source>
        <dbReference type="ARBA" id="ARBA00022527"/>
    </source>
</evidence>
<dbReference type="Pfam" id="PF00069">
    <property type="entry name" value="Pkinase"/>
    <property type="match status" value="1"/>
</dbReference>
<evidence type="ECO:0000256" key="4">
    <source>
        <dbReference type="ARBA" id="ARBA00022679"/>
    </source>
</evidence>
<evidence type="ECO:0000256" key="8">
    <source>
        <dbReference type="ARBA" id="ARBA00022840"/>
    </source>
</evidence>
<name>A0A2R6QVI0_ACTCC</name>
<dbReference type="AlphaFoldDB" id="A0A2R6QVI0"/>
<dbReference type="FunCoup" id="A0A2R6QVI0">
    <property type="interactions" value="2699"/>
</dbReference>
<dbReference type="OMA" id="QYKRLDF"/>
<dbReference type="InterPro" id="IPR017441">
    <property type="entry name" value="Protein_kinase_ATP_BS"/>
</dbReference>
<evidence type="ECO:0000256" key="7">
    <source>
        <dbReference type="ARBA" id="ARBA00022777"/>
    </source>
</evidence>
<evidence type="ECO:0000256" key="6">
    <source>
        <dbReference type="ARBA" id="ARBA00022741"/>
    </source>
</evidence>
<feature type="region of interest" description="Disordered" evidence="12">
    <location>
        <begin position="1"/>
        <end position="22"/>
    </location>
</feature>
<dbReference type="PANTHER" id="PTHR24349">
    <property type="entry name" value="SERINE/THREONINE-PROTEIN KINASE"/>
    <property type="match status" value="1"/>
</dbReference>
<dbReference type="Gene3D" id="1.10.510.10">
    <property type="entry name" value="Transferase(Phosphotransferase) domain 1"/>
    <property type="match status" value="1"/>
</dbReference>
<evidence type="ECO:0000256" key="10">
    <source>
        <dbReference type="ARBA" id="ARBA00048679"/>
    </source>
</evidence>
<dbReference type="InterPro" id="IPR011992">
    <property type="entry name" value="EF-hand-dom_pair"/>
</dbReference>
<evidence type="ECO:0000313" key="16">
    <source>
        <dbReference type="Proteomes" id="UP000241394"/>
    </source>
</evidence>
<gene>
    <name evidence="15" type="ORF">CEY00_Acc13231</name>
</gene>
<feature type="domain" description="EF-hand" evidence="14">
    <location>
        <begin position="427"/>
        <end position="462"/>
    </location>
</feature>
<dbReference type="Proteomes" id="UP000241394">
    <property type="component" value="Chromosome LG12"/>
</dbReference>
<dbReference type="FunFam" id="1.10.510.10:FF:001864">
    <property type="entry name" value="Calcium-dependent protein kinase SK5"/>
    <property type="match status" value="1"/>
</dbReference>
<keyword evidence="4" id="KW-0808">Transferase</keyword>
<accession>A0A2R6QVI0</accession>
<dbReference type="PROSITE" id="PS00108">
    <property type="entry name" value="PROTEIN_KINASE_ST"/>
    <property type="match status" value="1"/>
</dbReference>
<keyword evidence="7 15" id="KW-0418">Kinase</keyword>
<evidence type="ECO:0000259" key="13">
    <source>
        <dbReference type="PROSITE" id="PS50011"/>
    </source>
</evidence>
<dbReference type="GO" id="GO:0005509">
    <property type="term" value="F:calcium ion binding"/>
    <property type="evidence" value="ECO:0007669"/>
    <property type="project" value="InterPro"/>
</dbReference>
<reference evidence="15 16" key="1">
    <citation type="submission" date="2017-07" db="EMBL/GenBank/DDBJ databases">
        <title>An improved, manually edited Actinidia chinensis var. chinensis (kiwifruit) genome highlights the challenges associated with draft genomes and gene prediction in plants.</title>
        <authorList>
            <person name="Pilkington S."/>
            <person name="Crowhurst R."/>
            <person name="Hilario E."/>
            <person name="Nardozza S."/>
            <person name="Fraser L."/>
            <person name="Peng Y."/>
            <person name="Gunaseelan K."/>
            <person name="Simpson R."/>
            <person name="Tahir J."/>
            <person name="Deroles S."/>
            <person name="Templeton K."/>
            <person name="Luo Z."/>
            <person name="Davy M."/>
            <person name="Cheng C."/>
            <person name="Mcneilage M."/>
            <person name="Scaglione D."/>
            <person name="Liu Y."/>
            <person name="Zhang Q."/>
            <person name="Datson P."/>
            <person name="De Silva N."/>
            <person name="Gardiner S."/>
            <person name="Bassett H."/>
            <person name="Chagne D."/>
            <person name="Mccallum J."/>
            <person name="Dzierzon H."/>
            <person name="Deng C."/>
            <person name="Wang Y.-Y."/>
            <person name="Barron N."/>
            <person name="Manako K."/>
            <person name="Bowen J."/>
            <person name="Foster T."/>
            <person name="Erridge Z."/>
            <person name="Tiffin H."/>
            <person name="Waite C."/>
            <person name="Davies K."/>
            <person name="Grierson E."/>
            <person name="Laing W."/>
            <person name="Kirk R."/>
            <person name="Chen X."/>
            <person name="Wood M."/>
            <person name="Montefiori M."/>
            <person name="Brummell D."/>
            <person name="Schwinn K."/>
            <person name="Catanach A."/>
            <person name="Fullerton C."/>
            <person name="Li D."/>
            <person name="Meiyalaghan S."/>
            <person name="Nieuwenhuizen N."/>
            <person name="Read N."/>
            <person name="Prakash R."/>
            <person name="Hunter D."/>
            <person name="Zhang H."/>
            <person name="Mckenzie M."/>
            <person name="Knabel M."/>
            <person name="Harris A."/>
            <person name="Allan A."/>
            <person name="Chen A."/>
            <person name="Janssen B."/>
            <person name="Plunkett B."/>
            <person name="Dwamena C."/>
            <person name="Voogd C."/>
            <person name="Leif D."/>
            <person name="Lafferty D."/>
            <person name="Souleyre E."/>
            <person name="Varkonyi-Gasic E."/>
            <person name="Gambi F."/>
            <person name="Hanley J."/>
            <person name="Yao J.-L."/>
            <person name="Cheung J."/>
            <person name="David K."/>
            <person name="Warren B."/>
            <person name="Marsh K."/>
            <person name="Snowden K."/>
            <person name="Lin-Wang K."/>
            <person name="Brian L."/>
            <person name="Martinez-Sanchez M."/>
            <person name="Wang M."/>
            <person name="Ileperuma N."/>
            <person name="Macnee N."/>
            <person name="Campin R."/>
            <person name="Mcatee P."/>
            <person name="Drummond R."/>
            <person name="Espley R."/>
            <person name="Ireland H."/>
            <person name="Wu R."/>
            <person name="Atkinson R."/>
            <person name="Karunairetnam S."/>
            <person name="Bulley S."/>
            <person name="Chunkath S."/>
            <person name="Hanley Z."/>
            <person name="Storey R."/>
            <person name="Thrimawithana A."/>
            <person name="Thomson S."/>
            <person name="David C."/>
            <person name="Testolin R."/>
        </authorList>
    </citation>
    <scope>NUCLEOTIDE SEQUENCE [LARGE SCALE GENOMIC DNA]</scope>
    <source>
        <strain evidence="16">cv. Red5</strain>
        <tissue evidence="15">Young leaf</tissue>
    </source>
</reference>
<dbReference type="SUPFAM" id="SSF56112">
    <property type="entry name" value="Protein kinase-like (PK-like)"/>
    <property type="match status" value="1"/>
</dbReference>
<dbReference type="PROSITE" id="PS00107">
    <property type="entry name" value="PROTEIN_KINASE_ATP"/>
    <property type="match status" value="1"/>
</dbReference>
<evidence type="ECO:0000256" key="2">
    <source>
        <dbReference type="ARBA" id="ARBA00012513"/>
    </source>
</evidence>
<dbReference type="InterPro" id="IPR002048">
    <property type="entry name" value="EF_hand_dom"/>
</dbReference>
<proteinExistence type="inferred from homology"/>
<evidence type="ECO:0000313" key="15">
    <source>
        <dbReference type="EMBL" id="PSS15739.1"/>
    </source>
</evidence>
<dbReference type="FunFam" id="1.10.238.10:FF:000085">
    <property type="entry name" value="CDPK-related kinase 1"/>
    <property type="match status" value="1"/>
</dbReference>
<dbReference type="EMBL" id="NKQK01000012">
    <property type="protein sequence ID" value="PSS15739.1"/>
    <property type="molecule type" value="Genomic_DNA"/>
</dbReference>
<dbReference type="InParanoid" id="A0A2R6QVI0"/>
<evidence type="ECO:0000256" key="5">
    <source>
        <dbReference type="ARBA" id="ARBA00022737"/>
    </source>
</evidence>
<comment type="catalytic activity">
    <reaction evidence="9">
        <text>L-threonyl-[protein] + ATP = O-phospho-L-threonyl-[protein] + ADP + H(+)</text>
        <dbReference type="Rhea" id="RHEA:46608"/>
        <dbReference type="Rhea" id="RHEA-COMP:11060"/>
        <dbReference type="Rhea" id="RHEA-COMP:11605"/>
        <dbReference type="ChEBI" id="CHEBI:15378"/>
        <dbReference type="ChEBI" id="CHEBI:30013"/>
        <dbReference type="ChEBI" id="CHEBI:30616"/>
        <dbReference type="ChEBI" id="CHEBI:61977"/>
        <dbReference type="ChEBI" id="CHEBI:456216"/>
        <dbReference type="EC" id="2.7.11.1"/>
    </reaction>
</comment>
<dbReference type="PROSITE" id="PS50222">
    <property type="entry name" value="EF_HAND_2"/>
    <property type="match status" value="1"/>
</dbReference>
<keyword evidence="3" id="KW-0723">Serine/threonine-protein kinase</keyword>
<dbReference type="InterPro" id="IPR008271">
    <property type="entry name" value="Ser/Thr_kinase_AS"/>
</dbReference>
<protein>
    <recommendedName>
        <fullName evidence="2">non-specific serine/threonine protein kinase</fullName>
        <ecNumber evidence="2">2.7.11.1</ecNumber>
    </recommendedName>
</protein>
<organism evidence="15 16">
    <name type="scientific">Actinidia chinensis var. chinensis</name>
    <name type="common">Chinese soft-hair kiwi</name>
    <dbReference type="NCBI Taxonomy" id="1590841"/>
    <lineage>
        <taxon>Eukaryota</taxon>
        <taxon>Viridiplantae</taxon>
        <taxon>Streptophyta</taxon>
        <taxon>Embryophyta</taxon>
        <taxon>Tracheophyta</taxon>
        <taxon>Spermatophyta</taxon>
        <taxon>Magnoliopsida</taxon>
        <taxon>eudicotyledons</taxon>
        <taxon>Gunneridae</taxon>
        <taxon>Pentapetalae</taxon>
        <taxon>asterids</taxon>
        <taxon>Ericales</taxon>
        <taxon>Actinidiaceae</taxon>
        <taxon>Actinidia</taxon>
    </lineage>
</organism>
<dbReference type="STRING" id="1590841.A0A2R6QVI0"/>
<dbReference type="SMART" id="SM00220">
    <property type="entry name" value="S_TKc"/>
    <property type="match status" value="1"/>
</dbReference>
<feature type="binding site" evidence="11">
    <location>
        <position position="155"/>
    </location>
    <ligand>
        <name>ATP</name>
        <dbReference type="ChEBI" id="CHEBI:30616"/>
    </ligand>
</feature>
<sequence length="576" mass="64651">MGLCHGKPIENSQNRPENPIILGENEPVLNSRTGKSSNFPFYSPSPLFGIFKNSPAHSSVSSTPLRIFKRPFPPPSPAKHIRELLARRHGSVKPNEATIPEGSEIELGLDKNFGFSKQFMTHYELGEEVGRGHFGYTCSARAKKGSLKGQDVAVKVIPKSKMNTEIAIEDARREVKMLRALTGHRNLVQFYDVYEDENNVYMVMELCKGGELLDRILSRGGKYSEEDAKVVMVQILSVVAYCHLQGVVHRDLKPENFLFISKHEHSPLKAIDFGLSDYVKPDERLNDIVGSAYYVAPEVLHRSYGTEADMWSIGVIAYILLCGSRPFWSRTESGIFRAVLKADPSFDEAPWPSLSADAVDFVKRLLNKDYRKRLTASQALSHPWLANYHDVKIPLDMIIYKLVKAYICSSSLRKAALGALAKTLTVPQLSYLREQFTLLGPNKSGFISLQNFKAAASKNSTDAMKDSRVLDYASMMSSLQHRKLDFEEFCAAAISVHQLEGMESWEQQARHAYDLFEKEGNRPIMIEELASELGLGPSVPVHVVLQDWLRHSDGKLSFLGFVRLLHGVSSRTFQKA</sequence>
<evidence type="ECO:0000256" key="11">
    <source>
        <dbReference type="PROSITE-ProRule" id="PRU10141"/>
    </source>
</evidence>
<dbReference type="InterPro" id="IPR000719">
    <property type="entry name" value="Prot_kinase_dom"/>
</dbReference>
<reference evidence="16" key="2">
    <citation type="journal article" date="2018" name="BMC Genomics">
        <title>A manually annotated Actinidia chinensis var. chinensis (kiwifruit) genome highlights the challenges associated with draft genomes and gene prediction in plants.</title>
        <authorList>
            <person name="Pilkington S.M."/>
            <person name="Crowhurst R."/>
            <person name="Hilario E."/>
            <person name="Nardozza S."/>
            <person name="Fraser L."/>
            <person name="Peng Y."/>
            <person name="Gunaseelan K."/>
            <person name="Simpson R."/>
            <person name="Tahir J."/>
            <person name="Deroles S.C."/>
            <person name="Templeton K."/>
            <person name="Luo Z."/>
            <person name="Davy M."/>
            <person name="Cheng C."/>
            <person name="McNeilage M."/>
            <person name="Scaglione D."/>
            <person name="Liu Y."/>
            <person name="Zhang Q."/>
            <person name="Datson P."/>
            <person name="De Silva N."/>
            <person name="Gardiner S.E."/>
            <person name="Bassett H."/>
            <person name="Chagne D."/>
            <person name="McCallum J."/>
            <person name="Dzierzon H."/>
            <person name="Deng C."/>
            <person name="Wang Y.Y."/>
            <person name="Barron L."/>
            <person name="Manako K."/>
            <person name="Bowen J."/>
            <person name="Foster T.M."/>
            <person name="Erridge Z.A."/>
            <person name="Tiffin H."/>
            <person name="Waite C.N."/>
            <person name="Davies K.M."/>
            <person name="Grierson E.P."/>
            <person name="Laing W.A."/>
            <person name="Kirk R."/>
            <person name="Chen X."/>
            <person name="Wood M."/>
            <person name="Montefiori M."/>
            <person name="Brummell D.A."/>
            <person name="Schwinn K.E."/>
            <person name="Catanach A."/>
            <person name="Fullerton C."/>
            <person name="Li D."/>
            <person name="Meiyalaghan S."/>
            <person name="Nieuwenhuizen N."/>
            <person name="Read N."/>
            <person name="Prakash R."/>
            <person name="Hunter D."/>
            <person name="Zhang H."/>
            <person name="McKenzie M."/>
            <person name="Knabel M."/>
            <person name="Harris A."/>
            <person name="Allan A.C."/>
            <person name="Gleave A."/>
            <person name="Chen A."/>
            <person name="Janssen B.J."/>
            <person name="Plunkett B."/>
            <person name="Ampomah-Dwamena C."/>
            <person name="Voogd C."/>
            <person name="Leif D."/>
            <person name="Lafferty D."/>
            <person name="Souleyre E.J.F."/>
            <person name="Varkonyi-Gasic E."/>
            <person name="Gambi F."/>
            <person name="Hanley J."/>
            <person name="Yao J.L."/>
            <person name="Cheung J."/>
            <person name="David K.M."/>
            <person name="Warren B."/>
            <person name="Marsh K."/>
            <person name="Snowden K.C."/>
            <person name="Lin-Wang K."/>
            <person name="Brian L."/>
            <person name="Martinez-Sanchez M."/>
            <person name="Wang M."/>
            <person name="Ileperuma N."/>
            <person name="Macnee N."/>
            <person name="Campin R."/>
            <person name="McAtee P."/>
            <person name="Drummond R.S.M."/>
            <person name="Espley R.V."/>
            <person name="Ireland H.S."/>
            <person name="Wu R."/>
            <person name="Atkinson R.G."/>
            <person name="Karunairetnam S."/>
            <person name="Bulley S."/>
            <person name="Chunkath S."/>
            <person name="Hanley Z."/>
            <person name="Storey R."/>
            <person name="Thrimawithana A.H."/>
            <person name="Thomson S."/>
            <person name="David C."/>
            <person name="Testolin R."/>
            <person name="Huang H."/>
            <person name="Hellens R.P."/>
            <person name="Schaffer R.J."/>
        </authorList>
    </citation>
    <scope>NUCLEOTIDE SEQUENCE [LARGE SCALE GENOMIC DNA]</scope>
    <source>
        <strain evidence="16">cv. Red5</strain>
    </source>
</reference>
<dbReference type="GO" id="GO:0005524">
    <property type="term" value="F:ATP binding"/>
    <property type="evidence" value="ECO:0007669"/>
    <property type="project" value="UniProtKB-UniRule"/>
</dbReference>
<comment type="similarity">
    <text evidence="1">Belongs to the protein kinase superfamily. CAMK Ser/Thr protein kinase family. CaMK subfamily.</text>
</comment>
<comment type="caution">
    <text evidence="15">The sequence shown here is derived from an EMBL/GenBank/DDBJ whole genome shotgun (WGS) entry which is preliminary data.</text>
</comment>
<dbReference type="EC" id="2.7.11.1" evidence="2"/>
<dbReference type="PROSITE" id="PS50011">
    <property type="entry name" value="PROTEIN_KINASE_DOM"/>
    <property type="match status" value="1"/>
</dbReference>
<evidence type="ECO:0000256" key="9">
    <source>
        <dbReference type="ARBA" id="ARBA00047899"/>
    </source>
</evidence>
<dbReference type="Gramene" id="PSS15739">
    <property type="protein sequence ID" value="PSS15739"/>
    <property type="gene ID" value="CEY00_Acc13231"/>
</dbReference>
<dbReference type="OrthoDB" id="40902at2759"/>
<dbReference type="InterPro" id="IPR011009">
    <property type="entry name" value="Kinase-like_dom_sf"/>
</dbReference>
<dbReference type="CDD" id="cd05117">
    <property type="entry name" value="STKc_CAMK"/>
    <property type="match status" value="1"/>
</dbReference>
<dbReference type="Gene3D" id="1.10.238.10">
    <property type="entry name" value="EF-hand"/>
    <property type="match status" value="2"/>
</dbReference>
<dbReference type="InterPro" id="IPR050205">
    <property type="entry name" value="CDPK_Ser/Thr_kinases"/>
</dbReference>
<dbReference type="GO" id="GO:0004674">
    <property type="term" value="F:protein serine/threonine kinase activity"/>
    <property type="evidence" value="ECO:0007669"/>
    <property type="project" value="UniProtKB-KW"/>
</dbReference>
<evidence type="ECO:0000259" key="14">
    <source>
        <dbReference type="PROSITE" id="PS50222"/>
    </source>
</evidence>
<keyword evidence="16" id="KW-1185">Reference proteome</keyword>
<dbReference type="SUPFAM" id="SSF47473">
    <property type="entry name" value="EF-hand"/>
    <property type="match status" value="1"/>
</dbReference>
<evidence type="ECO:0000256" key="12">
    <source>
        <dbReference type="SAM" id="MobiDB-lite"/>
    </source>
</evidence>
<keyword evidence="8 11" id="KW-0067">ATP-binding</keyword>